<evidence type="ECO:0008006" key="3">
    <source>
        <dbReference type="Google" id="ProtNLM"/>
    </source>
</evidence>
<dbReference type="AlphaFoldDB" id="A0A1I3LZI2"/>
<accession>A0A1I3LZI2</accession>
<dbReference type="OrthoDB" id="4807647at2"/>
<dbReference type="InterPro" id="IPR007061">
    <property type="entry name" value="MST-like"/>
</dbReference>
<sequence length="155" mass="17271">MITEDEFLFFTDRALDGMIAVVTELGDDLVNRRPGPPETNSPYAIVTHCVGVIEFWVGRMVAGREVRRDREAEFRATGTVAGLVARVEKAKQQVRADLAAADPRAPLRQETPEKYRGTPIGRTQGAALLHVYEELAQHRGHLELTRDVLRVHNGS</sequence>
<dbReference type="Proteomes" id="UP000199025">
    <property type="component" value="Unassembled WGS sequence"/>
</dbReference>
<evidence type="ECO:0000313" key="2">
    <source>
        <dbReference type="Proteomes" id="UP000199025"/>
    </source>
</evidence>
<dbReference type="InterPro" id="IPR034660">
    <property type="entry name" value="DinB/YfiT-like"/>
</dbReference>
<organism evidence="1 2">
    <name type="scientific">Amycolatopsis sacchari</name>
    <dbReference type="NCBI Taxonomy" id="115433"/>
    <lineage>
        <taxon>Bacteria</taxon>
        <taxon>Bacillati</taxon>
        <taxon>Actinomycetota</taxon>
        <taxon>Actinomycetes</taxon>
        <taxon>Pseudonocardiales</taxon>
        <taxon>Pseudonocardiaceae</taxon>
        <taxon>Amycolatopsis</taxon>
    </lineage>
</organism>
<reference evidence="1 2" key="1">
    <citation type="submission" date="2016-10" db="EMBL/GenBank/DDBJ databases">
        <authorList>
            <person name="de Groot N.N."/>
        </authorList>
    </citation>
    <scope>NUCLEOTIDE SEQUENCE [LARGE SCALE GENOMIC DNA]</scope>
    <source>
        <strain evidence="1 2">DSM 44468</strain>
    </source>
</reference>
<dbReference type="SUPFAM" id="SSF109854">
    <property type="entry name" value="DinB/YfiT-like putative metalloenzymes"/>
    <property type="match status" value="1"/>
</dbReference>
<keyword evidence="2" id="KW-1185">Reference proteome</keyword>
<dbReference type="RefSeq" id="WP_091504461.1">
    <property type="nucleotide sequence ID" value="NZ_FORP01000002.1"/>
</dbReference>
<gene>
    <name evidence="1" type="ORF">SAMN05421835_102116</name>
</gene>
<name>A0A1I3LZI2_9PSEU</name>
<evidence type="ECO:0000313" key="1">
    <source>
        <dbReference type="EMBL" id="SFI90164.1"/>
    </source>
</evidence>
<dbReference type="Gene3D" id="1.20.120.450">
    <property type="entry name" value="dinb family like domain"/>
    <property type="match status" value="1"/>
</dbReference>
<proteinExistence type="predicted"/>
<dbReference type="STRING" id="115433.SAMN05421835_102116"/>
<protein>
    <recommendedName>
        <fullName evidence="3">DinB superfamily protein</fullName>
    </recommendedName>
</protein>
<dbReference type="Pfam" id="PF04978">
    <property type="entry name" value="MST"/>
    <property type="match status" value="1"/>
</dbReference>
<dbReference type="EMBL" id="FORP01000002">
    <property type="protein sequence ID" value="SFI90164.1"/>
    <property type="molecule type" value="Genomic_DNA"/>
</dbReference>